<organism evidence="5 6">
    <name type="scientific">Petromyzon marinus</name>
    <name type="common">Sea lamprey</name>
    <dbReference type="NCBI Taxonomy" id="7757"/>
    <lineage>
        <taxon>Eukaryota</taxon>
        <taxon>Metazoa</taxon>
        <taxon>Chordata</taxon>
        <taxon>Craniata</taxon>
        <taxon>Vertebrata</taxon>
        <taxon>Cyclostomata</taxon>
        <taxon>Hyperoartia</taxon>
        <taxon>Petromyzontiformes</taxon>
        <taxon>Petromyzontidae</taxon>
        <taxon>Petromyzon</taxon>
    </lineage>
</organism>
<protein>
    <submittedName>
        <fullName evidence="6">Neutral cholesterol ester hydrolase 1-like isoform X2</fullName>
    </submittedName>
</protein>
<dbReference type="InterPro" id="IPR013094">
    <property type="entry name" value="AB_hydrolase_3"/>
</dbReference>
<evidence type="ECO:0000256" key="1">
    <source>
        <dbReference type="ARBA" id="ARBA00010515"/>
    </source>
</evidence>
<evidence type="ECO:0000256" key="2">
    <source>
        <dbReference type="ARBA" id="ARBA00022801"/>
    </source>
</evidence>
<dbReference type="GO" id="GO:0016787">
    <property type="term" value="F:hydrolase activity"/>
    <property type="evidence" value="ECO:0007669"/>
    <property type="project" value="UniProtKB-KW"/>
</dbReference>
<proteinExistence type="inferred from homology"/>
<dbReference type="PANTHER" id="PTHR48081">
    <property type="entry name" value="AB HYDROLASE SUPERFAMILY PROTEIN C4A8.06C"/>
    <property type="match status" value="1"/>
</dbReference>
<dbReference type="PROSITE" id="PS01174">
    <property type="entry name" value="LIPASE_GDXG_SER"/>
    <property type="match status" value="1"/>
</dbReference>
<dbReference type="Pfam" id="PF07859">
    <property type="entry name" value="Abhydrolase_3"/>
    <property type="match status" value="1"/>
</dbReference>
<comment type="similarity">
    <text evidence="1">Belongs to the 'GDXG' lipolytic enzyme family.</text>
</comment>
<dbReference type="InterPro" id="IPR029058">
    <property type="entry name" value="AB_hydrolase_fold"/>
</dbReference>
<feature type="active site" evidence="3">
    <location>
        <position position="200"/>
    </location>
</feature>
<reference evidence="6" key="1">
    <citation type="submission" date="2025-08" db="UniProtKB">
        <authorList>
            <consortium name="RefSeq"/>
        </authorList>
    </citation>
    <scope>IDENTIFICATION</scope>
    <source>
        <tissue evidence="6">Sperm</tissue>
    </source>
</reference>
<feature type="domain" description="Alpha/beta hydrolase fold-3" evidence="4">
    <location>
        <begin position="118"/>
        <end position="318"/>
    </location>
</feature>
<dbReference type="InterPro" id="IPR050300">
    <property type="entry name" value="GDXG_lipolytic_enzyme"/>
</dbReference>
<sequence length="345" mass="37395">MGAARLYALLSAVSLLGASYYLYLPLPDSVAEPHKLMVLDAVFRTAQHVGTLTERLGLCDQVTFLQTIISRVARVPAHSDAAVLVRDAELGGVRVRAFTSTRGGDSGGGGGGPPKRAVVYLHGGGWALSGAQERGYDSQCREMASSLDAVVISVDYRLVPQHRFPVPLEDCLRAARHFLRHDTLAAFSVDPARVAISGDSAGGNLAVAVALQLAREPEEGSASLKLQALIYPVLQALDFQTPSYRESAHVPILYGRTMVRFWLQYLDDDWLRALPLTYVLTCEHDVLRDDGAMLVARLGALGVPVHRAHLGDAFHGVMQFMQQPLAFAVGRRALDGYLAWLDANL</sequence>
<evidence type="ECO:0000259" key="4">
    <source>
        <dbReference type="Pfam" id="PF07859"/>
    </source>
</evidence>
<dbReference type="Proteomes" id="UP001318040">
    <property type="component" value="Chromosome 55"/>
</dbReference>
<dbReference type="SUPFAM" id="SSF53474">
    <property type="entry name" value="alpha/beta-Hydrolases"/>
    <property type="match status" value="1"/>
</dbReference>
<keyword evidence="2" id="KW-0378">Hydrolase</keyword>
<evidence type="ECO:0000313" key="5">
    <source>
        <dbReference type="Proteomes" id="UP001318040"/>
    </source>
</evidence>
<keyword evidence="5" id="KW-1185">Reference proteome</keyword>
<evidence type="ECO:0000313" key="6">
    <source>
        <dbReference type="RefSeq" id="XP_032830911.1"/>
    </source>
</evidence>
<name>A0AAJ7U922_PETMA</name>
<dbReference type="InterPro" id="IPR033140">
    <property type="entry name" value="Lipase_GDXG_put_SER_AS"/>
</dbReference>
<accession>A0AAJ7U922</accession>
<evidence type="ECO:0000256" key="3">
    <source>
        <dbReference type="PROSITE-ProRule" id="PRU10038"/>
    </source>
</evidence>
<dbReference type="Gene3D" id="3.40.50.1820">
    <property type="entry name" value="alpha/beta hydrolase"/>
    <property type="match status" value="1"/>
</dbReference>
<dbReference type="RefSeq" id="XP_032830911.1">
    <property type="nucleotide sequence ID" value="XM_032975020.1"/>
</dbReference>
<dbReference type="PANTHER" id="PTHR48081:SF28">
    <property type="entry name" value="ALPHA_BETA HYDROLASE FOLD-3 DOMAIN-CONTAINING PROTEIN"/>
    <property type="match status" value="1"/>
</dbReference>
<gene>
    <name evidence="6" type="primary">LOC116954474</name>
</gene>
<dbReference type="AlphaFoldDB" id="A0AAJ7U922"/>